<dbReference type="SMART" id="SM00343">
    <property type="entry name" value="ZnF_C2HC"/>
    <property type="match status" value="2"/>
</dbReference>
<dbReference type="SUPFAM" id="SSF56219">
    <property type="entry name" value="DNase I-like"/>
    <property type="match status" value="1"/>
</dbReference>
<feature type="compositionally biased region" description="Gly residues" evidence="2">
    <location>
        <begin position="67"/>
        <end position="76"/>
    </location>
</feature>
<feature type="domain" description="CCHC-type" evidence="3">
    <location>
        <begin position="357"/>
        <end position="370"/>
    </location>
</feature>
<evidence type="ECO:0000313" key="4">
    <source>
        <dbReference type="EMBL" id="KMQ91248.1"/>
    </source>
</evidence>
<protein>
    <submittedName>
        <fullName evidence="4">Reverse transcriptase</fullName>
    </submittedName>
</protein>
<feature type="non-terminal residue" evidence="4">
    <location>
        <position position="790"/>
    </location>
</feature>
<evidence type="ECO:0000313" key="5">
    <source>
        <dbReference type="Proteomes" id="UP000036403"/>
    </source>
</evidence>
<evidence type="ECO:0000259" key="3">
    <source>
        <dbReference type="PROSITE" id="PS50158"/>
    </source>
</evidence>
<comment type="caution">
    <text evidence="4">The sequence shown here is derived from an EMBL/GenBank/DDBJ whole genome shotgun (WGS) entry which is preliminary data.</text>
</comment>
<reference evidence="4 5" key="1">
    <citation type="submission" date="2015-04" db="EMBL/GenBank/DDBJ databases">
        <title>Lasius niger genome sequencing.</title>
        <authorList>
            <person name="Konorov E.A."/>
            <person name="Nikitin M.A."/>
            <person name="Kirill M.V."/>
            <person name="Chang P."/>
        </authorList>
    </citation>
    <scope>NUCLEOTIDE SEQUENCE [LARGE SCALE GENOMIC DNA]</scope>
    <source>
        <tissue evidence="4">Whole</tissue>
    </source>
</reference>
<dbReference type="Pfam" id="PF00098">
    <property type="entry name" value="zf-CCHC"/>
    <property type="match status" value="1"/>
</dbReference>
<dbReference type="AlphaFoldDB" id="A0A0J7KLG0"/>
<evidence type="ECO:0000256" key="1">
    <source>
        <dbReference type="PROSITE-ProRule" id="PRU00047"/>
    </source>
</evidence>
<keyword evidence="1" id="KW-0479">Metal-binding</keyword>
<dbReference type="InterPro" id="IPR036875">
    <property type="entry name" value="Znf_CCHC_sf"/>
</dbReference>
<dbReference type="PANTHER" id="PTHR19446">
    <property type="entry name" value="REVERSE TRANSCRIPTASES"/>
    <property type="match status" value="1"/>
</dbReference>
<dbReference type="GO" id="GO:0003676">
    <property type="term" value="F:nucleic acid binding"/>
    <property type="evidence" value="ECO:0007669"/>
    <property type="project" value="InterPro"/>
</dbReference>
<dbReference type="PROSITE" id="PS50158">
    <property type="entry name" value="ZF_CCHC"/>
    <property type="match status" value="1"/>
</dbReference>
<keyword evidence="4" id="KW-0695">RNA-directed DNA polymerase</keyword>
<dbReference type="Gene3D" id="4.10.60.10">
    <property type="entry name" value="Zinc finger, CCHC-type"/>
    <property type="match status" value="1"/>
</dbReference>
<dbReference type="GO" id="GO:0008270">
    <property type="term" value="F:zinc ion binding"/>
    <property type="evidence" value="ECO:0007669"/>
    <property type="project" value="UniProtKB-KW"/>
</dbReference>
<name>A0A0J7KLG0_LASNI</name>
<feature type="region of interest" description="Disordered" evidence="2">
    <location>
        <begin position="58"/>
        <end position="77"/>
    </location>
</feature>
<dbReference type="Proteomes" id="UP000036403">
    <property type="component" value="Unassembled WGS sequence"/>
</dbReference>
<gene>
    <name evidence="4" type="ORF">RF55_8919</name>
</gene>
<feature type="region of interest" description="Disordered" evidence="2">
    <location>
        <begin position="397"/>
        <end position="437"/>
    </location>
</feature>
<dbReference type="PaxDb" id="67767-A0A0J7KLG0"/>
<dbReference type="InterPro" id="IPR036691">
    <property type="entry name" value="Endo/exonu/phosph_ase_sf"/>
</dbReference>
<keyword evidence="1" id="KW-0862">Zinc</keyword>
<organism evidence="4 5">
    <name type="scientific">Lasius niger</name>
    <name type="common">Black garden ant</name>
    <dbReference type="NCBI Taxonomy" id="67767"/>
    <lineage>
        <taxon>Eukaryota</taxon>
        <taxon>Metazoa</taxon>
        <taxon>Ecdysozoa</taxon>
        <taxon>Arthropoda</taxon>
        <taxon>Hexapoda</taxon>
        <taxon>Insecta</taxon>
        <taxon>Pterygota</taxon>
        <taxon>Neoptera</taxon>
        <taxon>Endopterygota</taxon>
        <taxon>Hymenoptera</taxon>
        <taxon>Apocrita</taxon>
        <taxon>Aculeata</taxon>
        <taxon>Formicoidea</taxon>
        <taxon>Formicidae</taxon>
        <taxon>Formicinae</taxon>
        <taxon>Lasius</taxon>
        <taxon>Lasius</taxon>
    </lineage>
</organism>
<accession>A0A0J7KLG0</accession>
<evidence type="ECO:0000256" key="2">
    <source>
        <dbReference type="SAM" id="MobiDB-lite"/>
    </source>
</evidence>
<keyword evidence="4" id="KW-0548">Nucleotidyltransferase</keyword>
<sequence>MNVSPPISEVSGRVSSEANTLEPIAGEVADTLVAAIINRLAPIWDARFAAIETRLLPDKGFRPPLGAGAGTGQGGGETRREIFAEVAISAPKGKKDGADKEGKSKNLPHLPLSQKGNKKKKKSEGKKGAGPTPAPPTPGPSESRLAPPEETESEWTKVIKGGRKGAKKAVSGGVEGAKAPPSKSAGTPATDSVPRPKGAGTRAGGQGKGWAAPNTRGQPVKKRKIRPLQRAAIHISMPPGGRRPWTPRMLSGCPLIRVRWGRAKEVEGHQAGEACGTAYPVWMTPRPRETSYRRLPRSACPAAAAKKVADSSPISIGGWIRARVEILGARLFLCFKCLGVGHTRAQCKEEVDRSGLCYRCGQSGHKAAECSTKPQCPHCKGRGLKAEHRYGSKACAFSRPGKKGGKVGAQKTASPQKEAGSKEVTQPTASPPATEPVITSTESYLGRVAVEINRHLPGPVLIAGNLNAKSVVWGSLVTNAKGEILAEWMAELDLLALKRLDRDTIMAVVTAKAWEIPMPGLCDVDREAVWFRETMTQICDVGMPRIRAPLLKKEVYWWTQEIAQLRVNCVRMRHQYTRCRRRRHMKAGAAPLYGAYKEVKKSLQRAIRRAKSGAWEELLETFNDDPWARPYMIVRKKLQSGSTPTTESLHSQVLKDVVSALFPVLGEGCGNPPGHAVQPQEWTAELGVTEEELARAIKRLGAKNTAPGSDGIPGRAWVLAHGVLGDRLRWLFTACLWSGRFPLIWKEAGLVLLRKEGRPAESPSAYRPICLLDEAAKLFERALGLLPASN</sequence>
<dbReference type="Gene3D" id="3.60.10.10">
    <property type="entry name" value="Endonuclease/exonuclease/phosphatase"/>
    <property type="match status" value="1"/>
</dbReference>
<dbReference type="EMBL" id="LBMM01005736">
    <property type="protein sequence ID" value="KMQ91248.1"/>
    <property type="molecule type" value="Genomic_DNA"/>
</dbReference>
<dbReference type="OrthoDB" id="7555213at2759"/>
<keyword evidence="5" id="KW-1185">Reference proteome</keyword>
<feature type="compositionally biased region" description="Basic and acidic residues" evidence="2">
    <location>
        <begin position="93"/>
        <end position="104"/>
    </location>
</feature>
<proteinExistence type="predicted"/>
<dbReference type="SUPFAM" id="SSF57756">
    <property type="entry name" value="Retrovirus zinc finger-like domains"/>
    <property type="match status" value="1"/>
</dbReference>
<feature type="region of interest" description="Disordered" evidence="2">
    <location>
        <begin position="88"/>
        <end position="224"/>
    </location>
</feature>
<dbReference type="GO" id="GO:0003964">
    <property type="term" value="F:RNA-directed DNA polymerase activity"/>
    <property type="evidence" value="ECO:0007669"/>
    <property type="project" value="UniProtKB-KW"/>
</dbReference>
<keyword evidence="1" id="KW-0863">Zinc-finger</keyword>
<dbReference type="InterPro" id="IPR001878">
    <property type="entry name" value="Znf_CCHC"/>
</dbReference>
<keyword evidence="4" id="KW-0808">Transferase</keyword>